<dbReference type="EMBL" id="JABTDW010000001">
    <property type="protein sequence ID" value="NSB12865.1"/>
    <property type="molecule type" value="Genomic_DNA"/>
</dbReference>
<accession>A0AAE5H273</accession>
<dbReference type="RefSeq" id="WP_207718324.1">
    <property type="nucleotide sequence ID" value="NZ_JABTDW010000001.1"/>
</dbReference>
<keyword evidence="2" id="KW-0812">Transmembrane</keyword>
<keyword evidence="2" id="KW-1133">Transmembrane helix</keyword>
<feature type="region of interest" description="Disordered" evidence="1">
    <location>
        <begin position="479"/>
        <end position="514"/>
    </location>
</feature>
<feature type="transmembrane region" description="Helical" evidence="2">
    <location>
        <begin position="544"/>
        <end position="565"/>
    </location>
</feature>
<protein>
    <submittedName>
        <fullName evidence="3">ElaB/YqjD/DUF883 family membrane-anchored ribosome-binding protein</fullName>
    </submittedName>
</protein>
<evidence type="ECO:0000313" key="4">
    <source>
        <dbReference type="Proteomes" id="UP000822184"/>
    </source>
</evidence>
<evidence type="ECO:0000256" key="2">
    <source>
        <dbReference type="SAM" id="Phobius"/>
    </source>
</evidence>
<organism evidence="3 4">
    <name type="scientific">Clostridium beijerinckii</name>
    <name type="common">Clostridium MP</name>
    <dbReference type="NCBI Taxonomy" id="1520"/>
    <lineage>
        <taxon>Bacteria</taxon>
        <taxon>Bacillati</taxon>
        <taxon>Bacillota</taxon>
        <taxon>Clostridia</taxon>
        <taxon>Eubacteriales</taxon>
        <taxon>Clostridiaceae</taxon>
        <taxon>Clostridium</taxon>
    </lineage>
</organism>
<dbReference type="Gene3D" id="3.55.50.10">
    <property type="entry name" value="Baseplate protein-like domains"/>
    <property type="match status" value="1"/>
</dbReference>
<evidence type="ECO:0000313" key="3">
    <source>
        <dbReference type="EMBL" id="NSB12865.1"/>
    </source>
</evidence>
<comment type="caution">
    <text evidence="3">The sequence shown here is derived from an EMBL/GenBank/DDBJ whole genome shotgun (WGS) entry which is preliminary data.</text>
</comment>
<sequence>MGAVHGIRIKSPYTLMRLEDIKIENRPNEHGYLYLKALVDDSVNFQHAVNASTDDKICVYEETDEDGAIGNSAIVDINVVDESKRKIIFNGIVQNVSASNENGIYYIEIQGATSSFELDVKEKSRSFQNEEMTYDELIEEILTDYSGFSFTQCIGNGQAIGKPLFQYKESDWNFLKRIASELKSELYCDIINAGNMFYFGRTNGISYEIEDITSYRACKNLKRFREASGYEDGYNDIDYFYYEIETRNKYNVGDNIYFKQKDLYVNQYSAYALKDEVIYKYRLCRKNGIWQTKLYSSVIAGASIDGKVLAVEGEKVKLHLNIDESQNADEASWFPYAPPTGNMMYSMPVVGTSARLYFPNEESEDPIVTGCVRSNGSSCAKTSDTKNRYFGTEHGSEIEMTPGAVNIKGGSKEPLSISFDDSTGVTLKSPKNLNLSASDDIIIKTPANVKVKAQSQIGVVKSGTENGLSVETDMHFKGSNVIKDGSDRETYAPFDDEPKAGTKPEPPAPPPEEKKGFNWGGLLVLAVAAVAVVASVVTFGIGAVLVGAAIGACVGAACAAVSTAVSDHINGTQSSLGTYAKNMLKGALTGAVSGAIFGPLGSFESLGGVMAFGGINGMADSVLNQAIDGKFSLKQTLLDGLIGAATGGLLHGAGKLISKVSPFVSKSIGNVLGKISGEAKSILGKISGKADDILGAFSKTSKELFNKVANKVDDVATSIKNSAQDLVDRAANKFNEVTTQIDNKIQDALHSVASKADDGLNVLNQARYNVRKAIGLEEEYAVPGGGYVNNAPEETSFFKDKVSNIIGNGRNVNIDKSELDKAVNEAMEKAARNQPKYTKKAIEPKKYKEKVYNDDGSVTYTLKKGGKEIKVTYDEAGNPIFNSKYNTSLPEYLYLAGDNEQFSFLSKELYENAMKDNKLKEMFTDEELQLFKDGKKPDSYTWHHHQKSGKMQLVDYYEHKAPHTGGRAYWGGGLEGRKGKIKKQIIEQVIEILCEK</sequence>
<gene>
    <name evidence="3" type="ORF">BCD95_001124</name>
</gene>
<evidence type="ECO:0000256" key="1">
    <source>
        <dbReference type="SAM" id="MobiDB-lite"/>
    </source>
</evidence>
<dbReference type="Gene3D" id="2.30.110.50">
    <property type="match status" value="1"/>
</dbReference>
<dbReference type="Gene3D" id="1.20.120.20">
    <property type="entry name" value="Apolipoprotein"/>
    <property type="match status" value="1"/>
</dbReference>
<dbReference type="AlphaFoldDB" id="A0AAE5H273"/>
<proteinExistence type="predicted"/>
<name>A0AAE5H273_CLOBE</name>
<keyword evidence="2" id="KW-0472">Membrane</keyword>
<dbReference type="Pfam" id="PF12639">
    <property type="entry name" value="Colicin-DNase"/>
    <property type="match status" value="1"/>
</dbReference>
<dbReference type="Proteomes" id="UP000822184">
    <property type="component" value="Unassembled WGS sequence"/>
</dbReference>
<feature type="transmembrane region" description="Helical" evidence="2">
    <location>
        <begin position="516"/>
        <end position="537"/>
    </location>
</feature>
<dbReference type="Pfam" id="PF05954">
    <property type="entry name" value="Phage_GPD"/>
    <property type="match status" value="1"/>
</dbReference>
<feature type="compositionally biased region" description="Basic and acidic residues" evidence="1">
    <location>
        <begin position="484"/>
        <end position="502"/>
    </location>
</feature>
<reference evidence="3" key="1">
    <citation type="submission" date="2020-06" db="EMBL/GenBank/DDBJ databases">
        <title>Genomic insights into acetone-butanol-ethanol (ABE) fermentation by sequencing solventogenic clostridia strains.</title>
        <authorList>
            <person name="Brown S."/>
        </authorList>
    </citation>
    <scope>NUCLEOTIDE SEQUENCE</scope>
    <source>
        <strain evidence="3">DJ123</strain>
    </source>
</reference>
<dbReference type="SUPFAM" id="SSF69279">
    <property type="entry name" value="Phage tail proteins"/>
    <property type="match status" value="1"/>
</dbReference>